<name>A0A9P5ECK3_9HYPO</name>
<feature type="region of interest" description="Disordered" evidence="8">
    <location>
        <begin position="187"/>
        <end position="207"/>
    </location>
</feature>
<evidence type="ECO:0000256" key="6">
    <source>
        <dbReference type="ARBA" id="ARBA00041184"/>
    </source>
</evidence>
<comment type="caution">
    <text evidence="10">The sequence shown here is derived from an EMBL/GenBank/DDBJ whole genome shotgun (WGS) entry which is preliminary data.</text>
</comment>
<comment type="similarity">
    <text evidence="1">Belongs to the class I-like SAM-binding methyltransferase superfamily. RNA methyltransferase RlmE family.</text>
</comment>
<feature type="coiled-coil region" evidence="7">
    <location>
        <begin position="75"/>
        <end position="102"/>
    </location>
</feature>
<evidence type="ECO:0000313" key="11">
    <source>
        <dbReference type="Proteomes" id="UP000737391"/>
    </source>
</evidence>
<dbReference type="InterPro" id="IPR050082">
    <property type="entry name" value="RNA_methyltr_RlmE"/>
</dbReference>
<keyword evidence="3 10" id="KW-0489">Methyltransferase</keyword>
<reference evidence="10" key="1">
    <citation type="submission" date="2020-01" db="EMBL/GenBank/DDBJ databases">
        <title>Identification and distribution of gene clusters putatively required for synthesis of sphingolipid metabolism inhibitors in phylogenetically diverse species of the filamentous fungus Fusarium.</title>
        <authorList>
            <person name="Kim H.-S."/>
            <person name="Busman M."/>
            <person name="Brown D.W."/>
            <person name="Divon H."/>
            <person name="Uhlig S."/>
            <person name="Proctor R.H."/>
        </authorList>
    </citation>
    <scope>NUCLEOTIDE SEQUENCE</scope>
    <source>
        <strain evidence="10">NRRL 31653</strain>
    </source>
</reference>
<evidence type="ECO:0000256" key="8">
    <source>
        <dbReference type="SAM" id="MobiDB-lite"/>
    </source>
</evidence>
<evidence type="ECO:0000256" key="5">
    <source>
        <dbReference type="ARBA" id="ARBA00022691"/>
    </source>
</evidence>
<evidence type="ECO:0000256" key="1">
    <source>
        <dbReference type="ARBA" id="ARBA00009258"/>
    </source>
</evidence>
<keyword evidence="4" id="KW-0808">Transferase</keyword>
<dbReference type="InterPro" id="IPR029063">
    <property type="entry name" value="SAM-dependent_MTases_sf"/>
</dbReference>
<dbReference type="InterPro" id="IPR002877">
    <property type="entry name" value="RNA_MeTrfase_FtsJ_dom"/>
</dbReference>
<evidence type="ECO:0000256" key="2">
    <source>
        <dbReference type="ARBA" id="ARBA00022552"/>
    </source>
</evidence>
<feature type="compositionally biased region" description="Basic and acidic residues" evidence="8">
    <location>
        <begin position="287"/>
        <end position="299"/>
    </location>
</feature>
<keyword evidence="7" id="KW-0175">Coiled coil</keyword>
<dbReference type="PANTHER" id="PTHR10920">
    <property type="entry name" value="RIBOSOMAL RNA METHYLTRANSFERASE"/>
    <property type="match status" value="1"/>
</dbReference>
<feature type="domain" description="Ribosomal RNA methyltransferase FtsJ" evidence="9">
    <location>
        <begin position="650"/>
        <end position="878"/>
    </location>
</feature>
<keyword evidence="11" id="KW-1185">Reference proteome</keyword>
<dbReference type="AlphaFoldDB" id="A0A9P5ECK3"/>
<dbReference type="PANTHER" id="PTHR10920:SF18">
    <property type="entry name" value="RRNA METHYLTRANSFERASE 2, MITOCHONDRIAL"/>
    <property type="match status" value="1"/>
</dbReference>
<organism evidence="10 11">
    <name type="scientific">Fusarium agapanthi</name>
    <dbReference type="NCBI Taxonomy" id="1803897"/>
    <lineage>
        <taxon>Eukaryota</taxon>
        <taxon>Fungi</taxon>
        <taxon>Dikarya</taxon>
        <taxon>Ascomycota</taxon>
        <taxon>Pezizomycotina</taxon>
        <taxon>Sordariomycetes</taxon>
        <taxon>Hypocreomycetidae</taxon>
        <taxon>Hypocreales</taxon>
        <taxon>Nectriaceae</taxon>
        <taxon>Fusarium</taxon>
        <taxon>Fusarium fujikuroi species complex</taxon>
    </lineage>
</organism>
<dbReference type="Proteomes" id="UP000737391">
    <property type="component" value="Unassembled WGS sequence"/>
</dbReference>
<evidence type="ECO:0000256" key="3">
    <source>
        <dbReference type="ARBA" id="ARBA00022603"/>
    </source>
</evidence>
<dbReference type="EMBL" id="LUFC02000606">
    <property type="protein sequence ID" value="KAF4495802.1"/>
    <property type="molecule type" value="Genomic_DNA"/>
</dbReference>
<sequence>MKRAKSTERAARISDLELRHQDNVHQIDLTGRDEEARLLKLRLLMLRDENSSLKDRLVQRDALVKQITKKGKAVHAELAEAKEKLKAQEMQLRKQGNELEGLKVGYSTHSHQRVRLTQSQTEINSLNDFRQDSRKVLQEKLALSHKLDQIQPELEHLKTQLENHRAVVAQKQDLERQLSSIEVELENEKRSKKRMQSKTHDNDQVKEQLDEAKRELEKLKKEHTRELREVRGECDMLEGRVEDTRSKLKKTQGDLKDTRAELASCRAELEEARKAMATNKSSKKSVTMKEHPIGKKRAQDLSMEDISIGTPGPDEATLRRPSKKRGGEHALVGEKSTFSITPFLNRTKNLSENMSDELSELHSPTGKSTGASEPVAFEDVTPGAGDSMSMGPIEEAAEPDHQAEDDAVAEEEEQPKAQKARGRPRKALDEAPTSKKNMPVQAKRKAKVAKTSSRVEMIAEVDEADEPETEPTEKPKKVPGLLKSNLATASLRNGNDDADIRKKKRKMLGGGNKTLFDDEEAEPAPRPAKIQMGAGRRLKAPLGNVRDTDITTKVPVSVAPILVRTCPPTIVFNRQSRRVLPQKNVYFNPSILMNIRLPSTFPSLGWKLSPCLLHSRPVAESIRWSSSGSRWKQRQGRDAYARGAKVQGLKSRAAFKLLEMDSKYKLFKGNGQTVVDLVAVERTRPNGRVIGIDLIPAQPPRGVATFQGDFLSPVVQEMVKNFILESHQNPPVGQETEKPDSSVTEEGITVDRPSYLDMERHTGQNEPPASGLEGPSKRIVDVVLSDMSAPWEQTTGFSVKTLSNPYHRLMNTSGNGFRDHVGSMDLCAAALQFASDTLRSGGHFVCKFYQGPEDKEFEKKLKTLFTKVFREKPDSSRKVLPEVES</sequence>
<dbReference type="Gene3D" id="3.40.50.150">
    <property type="entry name" value="Vaccinia Virus protein VP39"/>
    <property type="match status" value="1"/>
</dbReference>
<gene>
    <name evidence="10" type="ORF">FAGAP_8051</name>
</gene>
<proteinExistence type="inferred from homology"/>
<dbReference type="Pfam" id="PF01728">
    <property type="entry name" value="FtsJ"/>
    <property type="match status" value="1"/>
</dbReference>
<evidence type="ECO:0000256" key="4">
    <source>
        <dbReference type="ARBA" id="ARBA00022679"/>
    </source>
</evidence>
<dbReference type="Gene3D" id="1.20.5.1700">
    <property type="match status" value="1"/>
</dbReference>
<feature type="compositionally biased region" description="Basic and acidic residues" evidence="8">
    <location>
        <begin position="198"/>
        <end position="207"/>
    </location>
</feature>
<feature type="region of interest" description="Disordered" evidence="8">
    <location>
        <begin position="274"/>
        <end position="333"/>
    </location>
</feature>
<evidence type="ECO:0000256" key="7">
    <source>
        <dbReference type="SAM" id="Coils"/>
    </source>
</evidence>
<protein>
    <recommendedName>
        <fullName evidence="6">rRNA methyltransferase 2, mitochondrial</fullName>
    </recommendedName>
</protein>
<keyword evidence="2" id="KW-0698">rRNA processing</keyword>
<accession>A0A9P5ECK3</accession>
<keyword evidence="5" id="KW-0949">S-adenosyl-L-methionine</keyword>
<evidence type="ECO:0000313" key="10">
    <source>
        <dbReference type="EMBL" id="KAF4495802.1"/>
    </source>
</evidence>
<dbReference type="GO" id="GO:0005739">
    <property type="term" value="C:mitochondrion"/>
    <property type="evidence" value="ECO:0007669"/>
    <property type="project" value="TreeGrafter"/>
</dbReference>
<dbReference type="OrthoDB" id="20105at2759"/>
<dbReference type="GO" id="GO:0008650">
    <property type="term" value="F:rRNA (uridine-2'-O-)-methyltransferase activity"/>
    <property type="evidence" value="ECO:0007669"/>
    <property type="project" value="TreeGrafter"/>
</dbReference>
<feature type="region of interest" description="Disordered" evidence="8">
    <location>
        <begin position="726"/>
        <end position="776"/>
    </location>
</feature>
<evidence type="ECO:0000259" key="9">
    <source>
        <dbReference type="Pfam" id="PF01728"/>
    </source>
</evidence>
<feature type="region of interest" description="Disordered" evidence="8">
    <location>
        <begin position="349"/>
        <end position="454"/>
    </location>
</feature>
<dbReference type="SUPFAM" id="SSF53335">
    <property type="entry name" value="S-adenosyl-L-methionine-dependent methyltransferases"/>
    <property type="match status" value="1"/>
</dbReference>